<organism evidence="1 2">
    <name type="scientific">Methanoculleus bourgensis</name>
    <dbReference type="NCBI Taxonomy" id="83986"/>
    <lineage>
        <taxon>Archaea</taxon>
        <taxon>Methanobacteriati</taxon>
        <taxon>Methanobacteriota</taxon>
        <taxon>Stenosarchaea group</taxon>
        <taxon>Methanomicrobia</taxon>
        <taxon>Methanomicrobiales</taxon>
        <taxon>Methanomicrobiaceae</taxon>
        <taxon>Methanoculleus</taxon>
    </lineage>
</organism>
<evidence type="ECO:0000313" key="2">
    <source>
        <dbReference type="Proteomes" id="UP000069850"/>
    </source>
</evidence>
<sequence>MEPCLFRHGKCVPDPVHPSSVHASMEPCLFRHGKIFAAEPSEMRVVRASMEPCLFRHGKTVIRCHDPDVKRLQWSHVFSDMVRYSDAPGAGRPQRASMEPCLFRHGKW</sequence>
<dbReference type="EMBL" id="LT158599">
    <property type="protein sequence ID" value="CVK34483.1"/>
    <property type="molecule type" value="Genomic_DNA"/>
</dbReference>
<name>A0A0X8XY53_9EURY</name>
<dbReference type="KEGG" id="mema:MMAB1_3270"/>
<dbReference type="Proteomes" id="UP000069850">
    <property type="component" value="Chromosome 1"/>
</dbReference>
<accession>A0A0X8XY53</accession>
<protein>
    <submittedName>
        <fullName evidence="1">Uncharacterized protein</fullName>
    </submittedName>
</protein>
<proteinExistence type="predicted"/>
<evidence type="ECO:0000313" key="1">
    <source>
        <dbReference type="EMBL" id="CVK34483.1"/>
    </source>
</evidence>
<reference evidence="1 2" key="1">
    <citation type="submission" date="2016-01" db="EMBL/GenBank/DDBJ databases">
        <authorList>
            <person name="Manzoor S."/>
        </authorList>
    </citation>
    <scope>NUCLEOTIDE SEQUENCE [LARGE SCALE GENOMIC DNA]</scope>
    <source>
        <strain evidence="1">Methanoculleus sp MAB1</strain>
    </source>
</reference>
<dbReference type="AntiFam" id="ANF00271">
    <property type="entry name" value="Translation of CRISPR region"/>
</dbReference>
<dbReference type="AlphaFoldDB" id="A0A0X8XY53"/>
<gene>
    <name evidence="1" type="ORF">MMAB1_3270</name>
</gene>